<dbReference type="GO" id="GO:0003726">
    <property type="term" value="F:double-stranded RNA adenosine deaminase activity"/>
    <property type="evidence" value="ECO:0007669"/>
    <property type="project" value="TreeGrafter"/>
</dbReference>
<dbReference type="AlphaFoldDB" id="A0A550CUN9"/>
<dbReference type="GO" id="GO:0005737">
    <property type="term" value="C:cytoplasm"/>
    <property type="evidence" value="ECO:0007669"/>
    <property type="project" value="TreeGrafter"/>
</dbReference>
<dbReference type="PROSITE" id="PS50141">
    <property type="entry name" value="A_DEAMIN_EDITASE"/>
    <property type="match status" value="1"/>
</dbReference>
<dbReference type="Proteomes" id="UP000320762">
    <property type="component" value="Unassembled WGS sequence"/>
</dbReference>
<dbReference type="PANTHER" id="PTHR10910:SF62">
    <property type="entry name" value="AT07585P-RELATED"/>
    <property type="match status" value="1"/>
</dbReference>
<comment type="caution">
    <text evidence="2">The sequence shown here is derived from an EMBL/GenBank/DDBJ whole genome shotgun (WGS) entry which is preliminary data.</text>
</comment>
<reference evidence="2 3" key="1">
    <citation type="journal article" date="2019" name="New Phytol.">
        <title>Comparative genomics reveals unique wood-decay strategies and fruiting body development in the Schizophyllaceae.</title>
        <authorList>
            <person name="Almasi E."/>
            <person name="Sahu N."/>
            <person name="Krizsan K."/>
            <person name="Balint B."/>
            <person name="Kovacs G.M."/>
            <person name="Kiss B."/>
            <person name="Cseklye J."/>
            <person name="Drula E."/>
            <person name="Henrissat B."/>
            <person name="Nagy I."/>
            <person name="Chovatia M."/>
            <person name="Adam C."/>
            <person name="LaButti K."/>
            <person name="Lipzen A."/>
            <person name="Riley R."/>
            <person name="Grigoriev I.V."/>
            <person name="Nagy L.G."/>
        </authorList>
    </citation>
    <scope>NUCLEOTIDE SEQUENCE [LARGE SCALE GENOMIC DNA]</scope>
    <source>
        <strain evidence="2 3">NL-1724</strain>
    </source>
</reference>
<dbReference type="GO" id="GO:0005730">
    <property type="term" value="C:nucleolus"/>
    <property type="evidence" value="ECO:0007669"/>
    <property type="project" value="TreeGrafter"/>
</dbReference>
<dbReference type="GO" id="GO:0008251">
    <property type="term" value="F:tRNA-specific adenosine deaminase activity"/>
    <property type="evidence" value="ECO:0007669"/>
    <property type="project" value="TreeGrafter"/>
</dbReference>
<name>A0A550CUN9_9AGAR</name>
<dbReference type="STRING" id="97359.A0A550CUN9"/>
<dbReference type="EMBL" id="VDMD01000002">
    <property type="protein sequence ID" value="TRM68503.1"/>
    <property type="molecule type" value="Genomic_DNA"/>
</dbReference>
<dbReference type="GO" id="GO:0003725">
    <property type="term" value="F:double-stranded RNA binding"/>
    <property type="evidence" value="ECO:0007669"/>
    <property type="project" value="TreeGrafter"/>
</dbReference>
<dbReference type="InterPro" id="IPR002466">
    <property type="entry name" value="A_deamin"/>
</dbReference>
<sequence>MDATGALPADDIVRTIFNTYTHTGYKPFTPNQFTILAAFFLFRPSSDGTPSTEVKVISLGTGTKCLPTSHLPLHGEGLHDSHAEVVARRGAIRWLLEEIARMTSAPAHSSDWLTWLADGKYDIRDGVQVGMYVSTLPCGDASTRFLAAAPQDPEMAALKDSAVRPVGDPHTAARGRDDYALVGVLRTKPGRADAPPTLSMSCSDKIAMWNVLGFQGGLAALLIRPLYIKHIIIGGVPQDEQPSILEDCDRALWRRAGLSARQPAISFTSLEFVHSRASLSSSLGTLCNTSSNESLCWIADSALLREIIVNGYKRGVPPKHQLRTPLLPRISKLALFRLYASLRPVPLRKTYFDVKQSAHEYQAAKLALIGPGGGLHGWKYCGAPWQSFDVEAEIIREGE</sequence>
<gene>
    <name evidence="2" type="ORF">BD626DRAFT_602682</name>
</gene>
<feature type="domain" description="A to I editase" evidence="1">
    <location>
        <begin position="58"/>
        <end position="365"/>
    </location>
</feature>
<keyword evidence="3" id="KW-1185">Reference proteome</keyword>
<dbReference type="OrthoDB" id="10268011at2759"/>
<dbReference type="PANTHER" id="PTHR10910">
    <property type="entry name" value="EUKARYOTE SPECIFIC DSRNA BINDING PROTEIN"/>
    <property type="match status" value="1"/>
</dbReference>
<accession>A0A550CUN9</accession>
<dbReference type="GO" id="GO:0006382">
    <property type="term" value="P:adenosine to inosine editing"/>
    <property type="evidence" value="ECO:0007669"/>
    <property type="project" value="TreeGrafter"/>
</dbReference>
<dbReference type="GO" id="GO:0006396">
    <property type="term" value="P:RNA processing"/>
    <property type="evidence" value="ECO:0007669"/>
    <property type="project" value="InterPro"/>
</dbReference>
<evidence type="ECO:0000313" key="2">
    <source>
        <dbReference type="EMBL" id="TRM68503.1"/>
    </source>
</evidence>
<evidence type="ECO:0000259" key="1">
    <source>
        <dbReference type="PROSITE" id="PS50141"/>
    </source>
</evidence>
<dbReference type="Pfam" id="PF02137">
    <property type="entry name" value="A_deamin"/>
    <property type="match status" value="1"/>
</dbReference>
<evidence type="ECO:0000313" key="3">
    <source>
        <dbReference type="Proteomes" id="UP000320762"/>
    </source>
</evidence>
<organism evidence="2 3">
    <name type="scientific">Schizophyllum amplum</name>
    <dbReference type="NCBI Taxonomy" id="97359"/>
    <lineage>
        <taxon>Eukaryota</taxon>
        <taxon>Fungi</taxon>
        <taxon>Dikarya</taxon>
        <taxon>Basidiomycota</taxon>
        <taxon>Agaricomycotina</taxon>
        <taxon>Agaricomycetes</taxon>
        <taxon>Agaricomycetidae</taxon>
        <taxon>Agaricales</taxon>
        <taxon>Schizophyllaceae</taxon>
        <taxon>Schizophyllum</taxon>
    </lineage>
</organism>
<proteinExistence type="predicted"/>
<protein>
    <submittedName>
        <fullName evidence="2">Adenosine deaminase/editase</fullName>
    </submittedName>
</protein>
<dbReference type="SMART" id="SM00552">
    <property type="entry name" value="ADEAMc"/>
    <property type="match status" value="1"/>
</dbReference>